<keyword evidence="2" id="KW-0964">Secreted</keyword>
<keyword evidence="3 8" id="KW-0732">Signal</keyword>
<evidence type="ECO:0000313" key="10">
    <source>
        <dbReference type="Proteomes" id="UP000515152"/>
    </source>
</evidence>
<keyword evidence="10" id="KW-1185">Reference proteome</keyword>
<evidence type="ECO:0000256" key="1">
    <source>
        <dbReference type="ARBA" id="ARBA00004613"/>
    </source>
</evidence>
<dbReference type="Pfam" id="PF05463">
    <property type="entry name" value="Sclerostin"/>
    <property type="match status" value="1"/>
</dbReference>
<name>A0A8M1KDN0_CLUHA</name>
<dbReference type="InterPro" id="IPR006207">
    <property type="entry name" value="Cys_knot_C"/>
</dbReference>
<dbReference type="PANTHER" id="PTHR14903:SF7">
    <property type="entry name" value="NOVEL PROTEIN SIMILAR TO VERTEBRATE SCLEROSTIN DOMAIN CONTAINING 1 (SOSTDC1)"/>
    <property type="match status" value="1"/>
</dbReference>
<feature type="region of interest" description="Disordered" evidence="7">
    <location>
        <begin position="172"/>
        <end position="217"/>
    </location>
</feature>
<dbReference type="CTD" id="564783"/>
<comment type="caution">
    <text evidence="6">Lacks conserved residue(s) required for the propagation of feature annotation.</text>
</comment>
<comment type="subcellular location">
    <subcellularLocation>
        <location evidence="1">Secreted</location>
    </subcellularLocation>
</comment>
<dbReference type="InterPro" id="IPR008835">
    <property type="entry name" value="Sclerostin/SOSTDC1"/>
</dbReference>
<gene>
    <name evidence="11" type="primary">sostdc1b</name>
</gene>
<evidence type="ECO:0000256" key="5">
    <source>
        <dbReference type="ARBA" id="ARBA00023180"/>
    </source>
</evidence>
<keyword evidence="5" id="KW-0325">Glycoprotein</keyword>
<dbReference type="PANTHER" id="PTHR14903">
    <property type="entry name" value="SCLEROSTIN-RELATED"/>
    <property type="match status" value="1"/>
</dbReference>
<sequence length="217" mass="23981">MLSHVRGYQHLLLLCILLKKNCHAVKNDATEMLNGHIFPPVQETPTNVSLNRAGNGGRSLDTTTKLDQSQVGCRELRSTKYISDGQCTSLSPVKELVCAGECLPSHLLPNWIGASVGGRYWTRRDAQEWRCVTDRTRTQRIRLQCVDGSSRTYKIQAVTSCKCKRYSRQHNASVQQHTDSAGAGPGPAQTPAGPKKKRGKSPRRPAQEAQDAAHTKH</sequence>
<dbReference type="RefSeq" id="XP_042562166.1">
    <property type="nucleotide sequence ID" value="XM_042706232.1"/>
</dbReference>
<dbReference type="PROSITE" id="PS01225">
    <property type="entry name" value="CTCK_2"/>
    <property type="match status" value="1"/>
</dbReference>
<evidence type="ECO:0000256" key="2">
    <source>
        <dbReference type="ARBA" id="ARBA00022525"/>
    </source>
</evidence>
<feature type="chain" id="PRO_5035465042" evidence="8">
    <location>
        <begin position="25"/>
        <end position="217"/>
    </location>
</feature>
<dbReference type="KEGG" id="char:122131550"/>
<dbReference type="AlphaFoldDB" id="A0A8M1KDN0"/>
<feature type="signal peptide" evidence="8">
    <location>
        <begin position="1"/>
        <end position="24"/>
    </location>
</feature>
<dbReference type="GO" id="GO:0036122">
    <property type="term" value="F:BMP binding"/>
    <property type="evidence" value="ECO:0007669"/>
    <property type="project" value="TreeGrafter"/>
</dbReference>
<organism evidence="10 11">
    <name type="scientific">Clupea harengus</name>
    <name type="common">Atlantic herring</name>
    <dbReference type="NCBI Taxonomy" id="7950"/>
    <lineage>
        <taxon>Eukaryota</taxon>
        <taxon>Metazoa</taxon>
        <taxon>Chordata</taxon>
        <taxon>Craniata</taxon>
        <taxon>Vertebrata</taxon>
        <taxon>Euteleostomi</taxon>
        <taxon>Actinopterygii</taxon>
        <taxon>Neopterygii</taxon>
        <taxon>Teleostei</taxon>
        <taxon>Clupei</taxon>
        <taxon>Clupeiformes</taxon>
        <taxon>Clupeoidei</taxon>
        <taxon>Clupeidae</taxon>
        <taxon>Clupea</taxon>
    </lineage>
</organism>
<keyword evidence="4" id="KW-1015">Disulfide bond</keyword>
<dbReference type="Proteomes" id="UP000515152">
    <property type="component" value="Unplaced"/>
</dbReference>
<proteinExistence type="predicted"/>
<dbReference type="OrthoDB" id="6624188at2759"/>
<dbReference type="GeneID" id="122131550"/>
<evidence type="ECO:0000256" key="4">
    <source>
        <dbReference type="ARBA" id="ARBA00023157"/>
    </source>
</evidence>
<evidence type="ECO:0000313" key="11">
    <source>
        <dbReference type="RefSeq" id="XP_042562166.1"/>
    </source>
</evidence>
<evidence type="ECO:0000256" key="8">
    <source>
        <dbReference type="SAM" id="SignalP"/>
    </source>
</evidence>
<evidence type="ECO:0000259" key="9">
    <source>
        <dbReference type="PROSITE" id="PS01225"/>
    </source>
</evidence>
<feature type="domain" description="CTCK" evidence="9">
    <location>
        <begin position="73"/>
        <end position="168"/>
    </location>
</feature>
<protein>
    <submittedName>
        <fullName evidence="11">Sclerostin domain-containing protein 1b</fullName>
    </submittedName>
</protein>
<feature type="compositionally biased region" description="Basic residues" evidence="7">
    <location>
        <begin position="194"/>
        <end position="203"/>
    </location>
</feature>
<evidence type="ECO:0000256" key="7">
    <source>
        <dbReference type="SAM" id="MobiDB-lite"/>
    </source>
</evidence>
<evidence type="ECO:0000256" key="6">
    <source>
        <dbReference type="PROSITE-ProRule" id="PRU00039"/>
    </source>
</evidence>
<reference evidence="11" key="1">
    <citation type="submission" date="2025-08" db="UniProtKB">
        <authorList>
            <consortium name="RefSeq"/>
        </authorList>
    </citation>
    <scope>IDENTIFICATION</scope>
</reference>
<dbReference type="GO" id="GO:0005615">
    <property type="term" value="C:extracellular space"/>
    <property type="evidence" value="ECO:0007669"/>
    <property type="project" value="InterPro"/>
</dbReference>
<evidence type="ECO:0000256" key="3">
    <source>
        <dbReference type="ARBA" id="ARBA00022729"/>
    </source>
</evidence>
<dbReference type="GO" id="GO:0030514">
    <property type="term" value="P:negative regulation of BMP signaling pathway"/>
    <property type="evidence" value="ECO:0007669"/>
    <property type="project" value="TreeGrafter"/>
</dbReference>
<accession>A0A8M1KDN0</accession>
<dbReference type="GO" id="GO:0030178">
    <property type="term" value="P:negative regulation of Wnt signaling pathway"/>
    <property type="evidence" value="ECO:0007669"/>
    <property type="project" value="TreeGrafter"/>
</dbReference>